<dbReference type="Pfam" id="PF00768">
    <property type="entry name" value="Peptidase_S11"/>
    <property type="match status" value="1"/>
</dbReference>
<keyword evidence="8" id="KW-0645">Protease</keyword>
<dbReference type="GO" id="GO:0008360">
    <property type="term" value="P:regulation of cell shape"/>
    <property type="evidence" value="ECO:0007669"/>
    <property type="project" value="UniProtKB-KW"/>
</dbReference>
<comment type="similarity">
    <text evidence="1 7">Belongs to the peptidase S11 family.</text>
</comment>
<dbReference type="PRINTS" id="PR00725">
    <property type="entry name" value="DADACBPTASE1"/>
</dbReference>
<accession>A0A3A9RW06</accession>
<dbReference type="SUPFAM" id="SSF56601">
    <property type="entry name" value="beta-lactamase/transpeptidase-like"/>
    <property type="match status" value="1"/>
</dbReference>
<organism evidence="8 9">
    <name type="scientific">Moraxella catarrhalis</name>
    <name type="common">Branhamella catarrhalis</name>
    <dbReference type="NCBI Taxonomy" id="480"/>
    <lineage>
        <taxon>Bacteria</taxon>
        <taxon>Pseudomonadati</taxon>
        <taxon>Pseudomonadota</taxon>
        <taxon>Gammaproteobacteria</taxon>
        <taxon>Moraxellales</taxon>
        <taxon>Moraxellaceae</taxon>
        <taxon>Moraxella</taxon>
    </lineage>
</organism>
<dbReference type="EMBL" id="CP034662">
    <property type="protein sequence ID" value="AZQ93024.1"/>
    <property type="molecule type" value="Genomic_DNA"/>
</dbReference>
<name>A0A3A9RW06_MORCA</name>
<keyword evidence="5" id="KW-0573">Peptidoglycan synthesis</keyword>
<evidence type="ECO:0000313" key="9">
    <source>
        <dbReference type="Proteomes" id="UP000280228"/>
    </source>
</evidence>
<dbReference type="GO" id="GO:0009002">
    <property type="term" value="F:serine-type D-Ala-D-Ala carboxypeptidase activity"/>
    <property type="evidence" value="ECO:0007669"/>
    <property type="project" value="InterPro"/>
</dbReference>
<evidence type="ECO:0000256" key="7">
    <source>
        <dbReference type="RuleBase" id="RU004016"/>
    </source>
</evidence>
<dbReference type="GO" id="GO:0071555">
    <property type="term" value="P:cell wall organization"/>
    <property type="evidence" value="ECO:0007669"/>
    <property type="project" value="UniProtKB-KW"/>
</dbReference>
<dbReference type="Gene3D" id="3.40.710.10">
    <property type="entry name" value="DD-peptidase/beta-lactamase superfamily"/>
    <property type="match status" value="1"/>
</dbReference>
<dbReference type="GO" id="GO:0009252">
    <property type="term" value="P:peptidoglycan biosynthetic process"/>
    <property type="evidence" value="ECO:0007669"/>
    <property type="project" value="UniProtKB-KW"/>
</dbReference>
<protein>
    <submittedName>
        <fullName evidence="8">D-alanyl-D-alanine carboxypeptidase family protein</fullName>
    </submittedName>
</protein>
<evidence type="ECO:0000256" key="1">
    <source>
        <dbReference type="ARBA" id="ARBA00007164"/>
    </source>
</evidence>
<evidence type="ECO:0000256" key="4">
    <source>
        <dbReference type="ARBA" id="ARBA00022960"/>
    </source>
</evidence>
<keyword evidence="2" id="KW-0732">Signal</keyword>
<proteinExistence type="inferred from homology"/>
<dbReference type="InterPro" id="IPR001967">
    <property type="entry name" value="Peptidase_S11_N"/>
</dbReference>
<dbReference type="AlphaFoldDB" id="A0A3A9RW06"/>
<evidence type="ECO:0000313" key="8">
    <source>
        <dbReference type="EMBL" id="AZQ93024.1"/>
    </source>
</evidence>
<dbReference type="GO" id="GO:0006508">
    <property type="term" value="P:proteolysis"/>
    <property type="evidence" value="ECO:0007669"/>
    <property type="project" value="InterPro"/>
</dbReference>
<evidence type="ECO:0000256" key="5">
    <source>
        <dbReference type="ARBA" id="ARBA00022984"/>
    </source>
</evidence>
<keyword evidence="3" id="KW-0378">Hydrolase</keyword>
<dbReference type="KEGG" id="mcs:DR90_887"/>
<keyword evidence="8" id="KW-0121">Carboxypeptidase</keyword>
<keyword evidence="6" id="KW-0961">Cell wall biogenesis/degradation</keyword>
<keyword evidence="4" id="KW-0133">Cell shape</keyword>
<dbReference type="RefSeq" id="WP_003659862.1">
    <property type="nucleotide sequence ID" value="NZ_CP008804.1"/>
</dbReference>
<dbReference type="InterPro" id="IPR012338">
    <property type="entry name" value="Beta-lactam/transpept-like"/>
</dbReference>
<dbReference type="PANTHER" id="PTHR21581">
    <property type="entry name" value="D-ALANYL-D-ALANINE CARBOXYPEPTIDASE"/>
    <property type="match status" value="1"/>
</dbReference>
<dbReference type="InterPro" id="IPR018044">
    <property type="entry name" value="Peptidase_S11"/>
</dbReference>
<evidence type="ECO:0000256" key="2">
    <source>
        <dbReference type="ARBA" id="ARBA00022729"/>
    </source>
</evidence>
<evidence type="ECO:0000256" key="3">
    <source>
        <dbReference type="ARBA" id="ARBA00022801"/>
    </source>
</evidence>
<gene>
    <name evidence="8" type="ORF">EJK53_1135</name>
</gene>
<dbReference type="Proteomes" id="UP000280228">
    <property type="component" value="Chromosome"/>
</dbReference>
<dbReference type="PANTHER" id="PTHR21581:SF26">
    <property type="entry name" value="D-ALANYL-D-ALANINE ENDOPEPTIDASE"/>
    <property type="match status" value="1"/>
</dbReference>
<evidence type="ECO:0000256" key="6">
    <source>
        <dbReference type="ARBA" id="ARBA00023316"/>
    </source>
</evidence>
<dbReference type="GeneID" id="66585572"/>
<sequence length="386" mass="42527">MKFIKQNSHHLAMLLAMTTGAHQAHAFSVDNSQQRITVQPTYVQPAQVITSQSVYVEPTAQVTTTTNVSVQAVPQAPQEHVVSQEGYAQTQLNIQPQVISSTKTQTTAYTTTSNAQTAILNDQNSYTNSFYALPISTRSAAVLVYDLQDGKLIYGKNADVQRSIASISKVMTAMVILDAELDMREEITLIASDLIGAKQASTRLKAGDRMTRSEFTLMMLMRSENPAAKALARTYPGGYDAFIAAMNQKAYDLGMYQTKFSDSSGLDPRNMSSANDLLIMMKAVNSSPRYHSIRNFSTAPHYDFYIANYGSGDRIYKGNNTNRLVREGAYPIGVQKTGYIREAGYSVVMETNINNRPAIVVLLGASNSANRWSDAETILTELAYRQ</sequence>
<reference evidence="8 9" key="1">
    <citation type="submission" date="2018-12" db="EMBL/GenBank/DDBJ databases">
        <title>Persistence of Moraxella catarrhalis in Chronic Obstructive Pulmonary Disease and Regulation of the Hag/MID Adhesin.</title>
        <authorList>
            <person name="Murphy T."/>
            <person name="Zhao X."/>
            <person name="Vyas G."/>
            <person name="Aluvathingal J."/>
            <person name="Nadendla S."/>
            <person name="Tallon L."/>
            <person name="Tettelin H."/>
        </authorList>
    </citation>
    <scope>NUCLEOTIDE SEQUENCE [LARGE SCALE GENOMIC DNA]</scope>
    <source>
        <strain evidence="8 9">46P58B1</strain>
    </source>
</reference>